<evidence type="ECO:0000313" key="2">
    <source>
        <dbReference type="EMBL" id="KAH7137279.1"/>
    </source>
</evidence>
<evidence type="ECO:0000313" key="3">
    <source>
        <dbReference type="Proteomes" id="UP000717696"/>
    </source>
</evidence>
<sequence>MTGGPSNANARPRWLSSEGSNERVLGMRVDKMPAPTSVSRSDNEGDNGHSVVLERARERSGERAVDGANDDGKWRNEGPRRATGPRAVGYWLRSAEDGVCGPRVPEQSIQVAVRTLRRNLEVPGLVTAPGHPRSSAIHHPPSTIQRPSHKSLRRSLYSMAQGVGIGIKDPDRELMEGCRRAIPCHHMPPRPCDAPSHPLPCLARPGHAMPCHARPMLSQNAPQDINGVLACTLLHYYMLGMSGRAVQANVQSAARPDFARAFSRARSSPGARVGVP</sequence>
<feature type="region of interest" description="Disordered" evidence="1">
    <location>
        <begin position="124"/>
        <end position="149"/>
    </location>
</feature>
<feature type="compositionally biased region" description="Basic and acidic residues" evidence="1">
    <location>
        <begin position="41"/>
        <end position="80"/>
    </location>
</feature>
<name>A0A9P9EHL3_9HYPO</name>
<dbReference type="Proteomes" id="UP000717696">
    <property type="component" value="Unassembled WGS sequence"/>
</dbReference>
<keyword evidence="3" id="KW-1185">Reference proteome</keyword>
<feature type="region of interest" description="Disordered" evidence="1">
    <location>
        <begin position="1"/>
        <end position="82"/>
    </location>
</feature>
<proteinExistence type="predicted"/>
<dbReference type="EMBL" id="JAGMUU010000015">
    <property type="protein sequence ID" value="KAH7137279.1"/>
    <property type="molecule type" value="Genomic_DNA"/>
</dbReference>
<accession>A0A9P9EHL3</accession>
<protein>
    <submittedName>
        <fullName evidence="2">Uncharacterized protein</fullName>
    </submittedName>
</protein>
<gene>
    <name evidence="2" type="ORF">B0J13DRAFT_527916</name>
</gene>
<evidence type="ECO:0000256" key="1">
    <source>
        <dbReference type="SAM" id="MobiDB-lite"/>
    </source>
</evidence>
<organism evidence="2 3">
    <name type="scientific">Dactylonectria estremocensis</name>
    <dbReference type="NCBI Taxonomy" id="1079267"/>
    <lineage>
        <taxon>Eukaryota</taxon>
        <taxon>Fungi</taxon>
        <taxon>Dikarya</taxon>
        <taxon>Ascomycota</taxon>
        <taxon>Pezizomycotina</taxon>
        <taxon>Sordariomycetes</taxon>
        <taxon>Hypocreomycetidae</taxon>
        <taxon>Hypocreales</taxon>
        <taxon>Nectriaceae</taxon>
        <taxon>Dactylonectria</taxon>
    </lineage>
</organism>
<reference evidence="2" key="1">
    <citation type="journal article" date="2021" name="Nat. Commun.">
        <title>Genetic determinants of endophytism in the Arabidopsis root mycobiome.</title>
        <authorList>
            <person name="Mesny F."/>
            <person name="Miyauchi S."/>
            <person name="Thiergart T."/>
            <person name="Pickel B."/>
            <person name="Atanasova L."/>
            <person name="Karlsson M."/>
            <person name="Huettel B."/>
            <person name="Barry K.W."/>
            <person name="Haridas S."/>
            <person name="Chen C."/>
            <person name="Bauer D."/>
            <person name="Andreopoulos W."/>
            <person name="Pangilinan J."/>
            <person name="LaButti K."/>
            <person name="Riley R."/>
            <person name="Lipzen A."/>
            <person name="Clum A."/>
            <person name="Drula E."/>
            <person name="Henrissat B."/>
            <person name="Kohler A."/>
            <person name="Grigoriev I.V."/>
            <person name="Martin F.M."/>
            <person name="Hacquard S."/>
        </authorList>
    </citation>
    <scope>NUCLEOTIDE SEQUENCE</scope>
    <source>
        <strain evidence="2">MPI-CAGE-AT-0021</strain>
    </source>
</reference>
<dbReference type="AlphaFoldDB" id="A0A9P9EHL3"/>
<comment type="caution">
    <text evidence="2">The sequence shown here is derived from an EMBL/GenBank/DDBJ whole genome shotgun (WGS) entry which is preliminary data.</text>
</comment>